<gene>
    <name evidence="5" type="ORF">WMO63_15780</name>
</gene>
<dbReference type="SUPFAM" id="SSF52317">
    <property type="entry name" value="Class I glutamine amidotransferase-like"/>
    <property type="match status" value="1"/>
</dbReference>
<evidence type="ECO:0000256" key="1">
    <source>
        <dbReference type="ARBA" id="ARBA00006534"/>
    </source>
</evidence>
<dbReference type="InterPro" id="IPR005320">
    <property type="entry name" value="Peptidase_S51"/>
</dbReference>
<keyword evidence="4" id="KW-0720">Serine protease</keyword>
<proteinExistence type="inferred from homology"/>
<dbReference type="PANTHER" id="PTHR20842">
    <property type="entry name" value="PROTEASE S51 ALPHA-ASPARTYL DIPEPTIDASE"/>
    <property type="match status" value="1"/>
</dbReference>
<reference evidence="5 6" key="1">
    <citation type="submission" date="2024-03" db="EMBL/GenBank/DDBJ databases">
        <title>Human intestinal bacterial collection.</title>
        <authorList>
            <person name="Pauvert C."/>
            <person name="Hitch T.C.A."/>
            <person name="Clavel T."/>
        </authorList>
    </citation>
    <scope>NUCLEOTIDE SEQUENCE [LARGE SCALE GENOMIC DNA]</scope>
    <source>
        <strain evidence="5 6">CLA-SR-H024</strain>
    </source>
</reference>
<dbReference type="PANTHER" id="PTHR20842:SF0">
    <property type="entry name" value="ALPHA-ASPARTYL DIPEPTIDASE"/>
    <property type="match status" value="1"/>
</dbReference>
<evidence type="ECO:0000256" key="2">
    <source>
        <dbReference type="ARBA" id="ARBA00022670"/>
    </source>
</evidence>
<comment type="caution">
    <text evidence="5">The sequence shown here is derived from an EMBL/GenBank/DDBJ whole genome shotgun (WGS) entry which is preliminary data.</text>
</comment>
<name>A0ABV1F171_9BACI</name>
<evidence type="ECO:0000313" key="5">
    <source>
        <dbReference type="EMBL" id="MEQ2467114.1"/>
    </source>
</evidence>
<organism evidence="5 6">
    <name type="scientific">Niallia hominis</name>
    <dbReference type="NCBI Taxonomy" id="3133173"/>
    <lineage>
        <taxon>Bacteria</taxon>
        <taxon>Bacillati</taxon>
        <taxon>Bacillota</taxon>
        <taxon>Bacilli</taxon>
        <taxon>Bacillales</taxon>
        <taxon>Bacillaceae</taxon>
        <taxon>Niallia</taxon>
    </lineage>
</organism>
<keyword evidence="6" id="KW-1185">Reference proteome</keyword>
<dbReference type="Gene3D" id="3.40.50.880">
    <property type="match status" value="1"/>
</dbReference>
<dbReference type="EMBL" id="JBBMFN010000042">
    <property type="protein sequence ID" value="MEQ2467114.1"/>
    <property type="molecule type" value="Genomic_DNA"/>
</dbReference>
<protein>
    <submittedName>
        <fullName evidence="5">Type 1 glutamine amidotransferase-like domain-containing protein</fullName>
    </submittedName>
</protein>
<evidence type="ECO:0000256" key="4">
    <source>
        <dbReference type="ARBA" id="ARBA00022825"/>
    </source>
</evidence>
<accession>A0ABV1F171</accession>
<dbReference type="RefSeq" id="WP_349205067.1">
    <property type="nucleotide sequence ID" value="NZ_JBBMFN010000042.1"/>
</dbReference>
<dbReference type="Proteomes" id="UP001465426">
    <property type="component" value="Unassembled WGS sequence"/>
</dbReference>
<sequence>MASIFLTSNGFFTETIKGEFLATLKKQRINPKAVIITTASTLKEKNRLALKTKNDFFEMDIKHVDFIDVEVEKGERLKEYNIIYINGGNPFRLLYFMKKSGADLILRSLSKQNTILIGASAGAVILGPSIDVVQHFSPELNEIGLNDYTALSLTDIAIFPHYDREDVFKEDTGKSIEDRLSKFEEWNNISVTRLKDDQYILINR</sequence>
<comment type="similarity">
    <text evidence="1">Belongs to the peptidase S51 family.</text>
</comment>
<dbReference type="Pfam" id="PF03575">
    <property type="entry name" value="Peptidase_S51"/>
    <property type="match status" value="1"/>
</dbReference>
<evidence type="ECO:0000256" key="3">
    <source>
        <dbReference type="ARBA" id="ARBA00022801"/>
    </source>
</evidence>
<keyword evidence="3" id="KW-0378">Hydrolase</keyword>
<keyword evidence="2" id="KW-0645">Protease</keyword>
<evidence type="ECO:0000313" key="6">
    <source>
        <dbReference type="Proteomes" id="UP001465426"/>
    </source>
</evidence>
<dbReference type="InterPro" id="IPR029062">
    <property type="entry name" value="Class_I_gatase-like"/>
</dbReference>